<dbReference type="AlphaFoldDB" id="A0A0A8UX36"/>
<dbReference type="STRING" id="449.LHA_2305"/>
<accession>A0A0A8UX36</accession>
<dbReference type="HOGENOM" id="CLU_155823_0_0_6"/>
<evidence type="ECO:0000256" key="1">
    <source>
        <dbReference type="SAM" id="Phobius"/>
    </source>
</evidence>
<protein>
    <submittedName>
        <fullName evidence="2">Uncharacterized protein</fullName>
    </submittedName>
</protein>
<evidence type="ECO:0000313" key="3">
    <source>
        <dbReference type="Proteomes" id="UP000032803"/>
    </source>
</evidence>
<feature type="transmembrane region" description="Helical" evidence="1">
    <location>
        <begin position="39"/>
        <end position="69"/>
    </location>
</feature>
<dbReference type="EMBL" id="LN681225">
    <property type="protein sequence ID" value="CEK11324.1"/>
    <property type="molecule type" value="Genomic_DNA"/>
</dbReference>
<dbReference type="Proteomes" id="UP000032803">
    <property type="component" value="Chromosome I"/>
</dbReference>
<feature type="transmembrane region" description="Helical" evidence="1">
    <location>
        <begin position="75"/>
        <end position="97"/>
    </location>
</feature>
<sequence length="135" mass="15271">MKMMNFIEHLEGFFASKIAATKGMYTLFKMEAQLAGLNIVPLLLSLGALIALCFSGWLTFMVLIAYLLMFLMNPLLAIIVVLLLNIIALFFVIRSLASCIKQMSFEKTRALLANQPRDSYELTKKTTRLDKSIRD</sequence>
<evidence type="ECO:0000313" key="2">
    <source>
        <dbReference type="EMBL" id="CEK11324.1"/>
    </source>
</evidence>
<keyword evidence="1" id="KW-0812">Transmembrane</keyword>
<dbReference type="KEGG" id="lha:LHA_2305"/>
<name>A0A0A8UX36_LEGHA</name>
<keyword evidence="3" id="KW-1185">Reference proteome</keyword>
<keyword evidence="1" id="KW-1133">Transmembrane helix</keyword>
<gene>
    <name evidence="2" type="ORF">LHA_2305</name>
</gene>
<reference evidence="3" key="1">
    <citation type="submission" date="2014-09" db="EMBL/GenBank/DDBJ databases">
        <authorList>
            <person name="Gomez-Valero L."/>
        </authorList>
    </citation>
    <scope>NUCLEOTIDE SEQUENCE [LARGE SCALE GENOMIC DNA]</scope>
    <source>
        <strain evidence="3">ATCC35250</strain>
    </source>
</reference>
<proteinExistence type="predicted"/>
<organism evidence="2 3">
    <name type="scientific">Legionella hackeliae</name>
    <dbReference type="NCBI Taxonomy" id="449"/>
    <lineage>
        <taxon>Bacteria</taxon>
        <taxon>Pseudomonadati</taxon>
        <taxon>Pseudomonadota</taxon>
        <taxon>Gammaproteobacteria</taxon>
        <taxon>Legionellales</taxon>
        <taxon>Legionellaceae</taxon>
        <taxon>Legionella</taxon>
    </lineage>
</organism>
<keyword evidence="1" id="KW-0472">Membrane</keyword>